<feature type="transmembrane region" description="Helical" evidence="2">
    <location>
        <begin position="28"/>
        <end position="48"/>
    </location>
</feature>
<keyword evidence="4" id="KW-1185">Reference proteome</keyword>
<organism evidence="3 4">
    <name type="scientific">Acacia crassicarpa</name>
    <name type="common">northern wattle</name>
    <dbReference type="NCBI Taxonomy" id="499986"/>
    <lineage>
        <taxon>Eukaryota</taxon>
        <taxon>Viridiplantae</taxon>
        <taxon>Streptophyta</taxon>
        <taxon>Embryophyta</taxon>
        <taxon>Tracheophyta</taxon>
        <taxon>Spermatophyta</taxon>
        <taxon>Magnoliopsida</taxon>
        <taxon>eudicotyledons</taxon>
        <taxon>Gunneridae</taxon>
        <taxon>Pentapetalae</taxon>
        <taxon>rosids</taxon>
        <taxon>fabids</taxon>
        <taxon>Fabales</taxon>
        <taxon>Fabaceae</taxon>
        <taxon>Caesalpinioideae</taxon>
        <taxon>mimosoid clade</taxon>
        <taxon>Acacieae</taxon>
        <taxon>Acacia</taxon>
    </lineage>
</organism>
<protein>
    <recommendedName>
        <fullName evidence="5">Membralin</fullName>
    </recommendedName>
</protein>
<evidence type="ECO:0008006" key="5">
    <source>
        <dbReference type="Google" id="ProtNLM"/>
    </source>
</evidence>
<dbReference type="GO" id="GO:0005783">
    <property type="term" value="C:endoplasmic reticulum"/>
    <property type="evidence" value="ECO:0007669"/>
    <property type="project" value="TreeGrafter"/>
</dbReference>
<evidence type="ECO:0000256" key="1">
    <source>
        <dbReference type="SAM" id="MobiDB-lite"/>
    </source>
</evidence>
<keyword evidence="2" id="KW-1133">Transmembrane helix</keyword>
<proteinExistence type="predicted"/>
<feature type="transmembrane region" description="Helical" evidence="2">
    <location>
        <begin position="479"/>
        <end position="499"/>
    </location>
</feature>
<evidence type="ECO:0000256" key="2">
    <source>
        <dbReference type="SAM" id="Phobius"/>
    </source>
</evidence>
<feature type="transmembrane region" description="Helical" evidence="2">
    <location>
        <begin position="402"/>
        <end position="425"/>
    </location>
</feature>
<dbReference type="PANTHER" id="PTHR21650">
    <property type="entry name" value="MEMBRALIN/KINETOCHORE PROTEIN NUF2"/>
    <property type="match status" value="1"/>
</dbReference>
<comment type="caution">
    <text evidence="3">The sequence shown here is derived from an EMBL/GenBank/DDBJ whole genome shotgun (WGS) entry which is preliminary data.</text>
</comment>
<accession>A0AAE1IRP0</accession>
<feature type="region of interest" description="Disordered" evidence="1">
    <location>
        <begin position="568"/>
        <end position="609"/>
    </location>
</feature>
<gene>
    <name evidence="3" type="ORF">QN277_009799</name>
</gene>
<dbReference type="PANTHER" id="PTHR21650:SF4">
    <property type="entry name" value="MEMBRALIN"/>
    <property type="match status" value="1"/>
</dbReference>
<dbReference type="AlphaFoldDB" id="A0AAE1IRP0"/>
<dbReference type="InterPro" id="IPR019144">
    <property type="entry name" value="Membralin"/>
</dbReference>
<evidence type="ECO:0000313" key="4">
    <source>
        <dbReference type="Proteomes" id="UP001293593"/>
    </source>
</evidence>
<dbReference type="Pfam" id="PF09746">
    <property type="entry name" value="Membralin"/>
    <property type="match status" value="1"/>
</dbReference>
<dbReference type="GO" id="GO:1904294">
    <property type="term" value="P:positive regulation of ERAD pathway"/>
    <property type="evidence" value="ECO:0007669"/>
    <property type="project" value="TreeGrafter"/>
</dbReference>
<dbReference type="Proteomes" id="UP001293593">
    <property type="component" value="Unassembled WGS sequence"/>
</dbReference>
<name>A0AAE1IRP0_9FABA</name>
<feature type="transmembrane region" description="Helical" evidence="2">
    <location>
        <begin position="354"/>
        <end position="374"/>
    </location>
</feature>
<sequence>MDPEHTIIRVQERFSQMLTPKGRAAMEYLSLFAAITLFCILVVMHTNYVQQPGCSSEFTGVVTSDAQPILIKIISVGLWLHNESDSTTTDAPDTTTVADKIEVCDVDRDGMAFLANWVGSCPWRGKSVFKFWKTDTEFLDHQAEISMSSQNATAAVVDTVVKVDKEESRNSFSLSAKVSLKAAIVHFGKKWYKGISFVWRLLKKMLGSFQKLWNIAGIHLDLDIPKWMHILHLDKLSSSAVQWLENWSKAFEPAYLYTTVAGFSWPEIESLQNSHTVNISISARHPCFGNRWQQLLINRVVGYDTILMNSLLTYSGGRGYFYNYQTDEVYNLSYVEAPPEGLARFVDYPETMSWVLMLSLFLTFTTTMSLSFIIREIQTHARQFTVQLRHHAQGRLPTVQPIFALVTELLIFVPIMAIFSSFLFYCYDDELIAFTVMALVWLCELFALVRARPPVSMKLFICFYSMAFHIYFFSYEYGFSYLALSTTACFMLHLISYYWNRFELPALQRFMLNRRSQLQDHPDFHTTSSTILGSTLHMTRLNTRNQGIVNADLAPGAGFRPVLDPLMPQNKAAAAESQGRSEKNPDRTANPEPFPGQPDLQQPEAGRGS</sequence>
<dbReference type="EMBL" id="JAWXYG010000014">
    <property type="protein sequence ID" value="KAK4254413.1"/>
    <property type="molecule type" value="Genomic_DNA"/>
</dbReference>
<keyword evidence="2" id="KW-0812">Transmembrane</keyword>
<keyword evidence="2" id="KW-0472">Membrane</keyword>
<feature type="transmembrane region" description="Helical" evidence="2">
    <location>
        <begin position="456"/>
        <end position="473"/>
    </location>
</feature>
<reference evidence="3" key="1">
    <citation type="submission" date="2023-10" db="EMBL/GenBank/DDBJ databases">
        <title>Chromosome-level genome of the transformable northern wattle, Acacia crassicarpa.</title>
        <authorList>
            <person name="Massaro I."/>
            <person name="Sinha N.R."/>
            <person name="Poethig S."/>
            <person name="Leichty A.R."/>
        </authorList>
    </citation>
    <scope>NUCLEOTIDE SEQUENCE</scope>
    <source>
        <strain evidence="3">Acra3RX</strain>
        <tissue evidence="3">Leaf</tissue>
    </source>
</reference>
<dbReference type="GO" id="GO:0034976">
    <property type="term" value="P:response to endoplasmic reticulum stress"/>
    <property type="evidence" value="ECO:0007669"/>
    <property type="project" value="TreeGrafter"/>
</dbReference>
<evidence type="ECO:0000313" key="3">
    <source>
        <dbReference type="EMBL" id="KAK4254413.1"/>
    </source>
</evidence>
<feature type="transmembrane region" description="Helical" evidence="2">
    <location>
        <begin position="431"/>
        <end position="449"/>
    </location>
</feature>